<organism evidence="1 2">
    <name type="scientific">Acinetobacter johnsonii</name>
    <dbReference type="NCBI Taxonomy" id="40214"/>
    <lineage>
        <taxon>Bacteria</taxon>
        <taxon>Pseudomonadati</taxon>
        <taxon>Pseudomonadota</taxon>
        <taxon>Gammaproteobacteria</taxon>
        <taxon>Moraxellales</taxon>
        <taxon>Moraxellaceae</taxon>
        <taxon>Acinetobacter</taxon>
    </lineage>
</organism>
<comment type="caution">
    <text evidence="1">The sequence shown here is derived from an EMBL/GenBank/DDBJ whole genome shotgun (WGS) entry which is preliminary data.</text>
</comment>
<evidence type="ECO:0000313" key="1">
    <source>
        <dbReference type="EMBL" id="MDH0657757.1"/>
    </source>
</evidence>
<dbReference type="Proteomes" id="UP001161099">
    <property type="component" value="Unassembled WGS sequence"/>
</dbReference>
<protein>
    <submittedName>
        <fullName evidence="1">Uncharacterized protein</fullName>
    </submittedName>
</protein>
<evidence type="ECO:0000313" key="2">
    <source>
        <dbReference type="Proteomes" id="UP001161099"/>
    </source>
</evidence>
<name>A0AA42IH05_ACIJO</name>
<sequence length="188" mass="21541">MTLDLLATHGTCNSYANLICEENFKICDGRHGAGVYFWDATNFDDAVDLARSYAEYNFSKGSYSHVDEKDPCVLVCNILLNKINFLDLESLEYLSVFRAYLLRFDAKLKLLKDWNDIKAELTKIYNGFFHELEQLSKEKILVYHVKAAAPDNYKKSKSDGLKWATQYASSCLVVRENSVIPLTSIRRV</sequence>
<dbReference type="RefSeq" id="WP_005098225.1">
    <property type="nucleotide sequence ID" value="NZ_JAOCDR010000088.1"/>
</dbReference>
<reference evidence="1" key="1">
    <citation type="submission" date="2022-09" db="EMBL/GenBank/DDBJ databases">
        <title>Intensive care unit water sources are persistently colonized with multi-drug resistant bacteria and are the site of extensive horizontal gene transfer of antibiotic resistance genes.</title>
        <authorList>
            <person name="Diorio-Toth L."/>
        </authorList>
    </citation>
    <scope>NUCLEOTIDE SEQUENCE</scope>
    <source>
        <strain evidence="1">GD03851</strain>
    </source>
</reference>
<dbReference type="AlphaFoldDB" id="A0AA42IH05"/>
<gene>
    <name evidence="1" type="ORF">N5D11_16905</name>
</gene>
<accession>A0AA42IH05</accession>
<dbReference type="EMBL" id="JAOCDR010000088">
    <property type="protein sequence ID" value="MDH0657757.1"/>
    <property type="molecule type" value="Genomic_DNA"/>
</dbReference>
<proteinExistence type="predicted"/>